<accession>A0A0B4X8K8</accession>
<evidence type="ECO:0000313" key="3">
    <source>
        <dbReference type="EMBL" id="AJD43491.1"/>
    </source>
</evidence>
<dbReference type="Pfam" id="PF00561">
    <property type="entry name" value="Abhydrolase_1"/>
    <property type="match status" value="1"/>
</dbReference>
<dbReference type="Proteomes" id="UP000031368">
    <property type="component" value="Plasmid pRgalR602a"/>
</dbReference>
<dbReference type="AlphaFoldDB" id="A0A0B4X8K8"/>
<dbReference type="PANTHER" id="PTHR43798:SF31">
    <property type="entry name" value="AB HYDROLASE SUPERFAMILY PROTEIN YCLE"/>
    <property type="match status" value="1"/>
</dbReference>
<sequence length="410" mass="44830">MGTFNKLRSRIAEALGDRELPRLTPDLTMDIAFYVGDQVIALNFAEGGAAISGESDDPQVTVRATADAWEQLLMTPPPATFHSFTALQLANPLFEIAGSPLALAKARPALERVIELVVTSPEMKAEHAQRDLRQIRGQYAVVDIDDVPHEIYYEEAGEGVPVLFLHTAGADSRQFLPQLADTELAKNYRLIAVDLPFHGRSMPPLTWDGAPYKLTASLYLKWCTAILEQVVREKAIVAGGSMGAAMSLVLAAERPEHVLGIVAIEPPFRSKGRRNPYQHNVNVHGSLHNSAYVRGIMSPLSPAGERRRSSWIYSQGAPGVYPGDLSFYSDEFDGAVTAPRIDPSRAPVALLSGDYDYSATPADGARLAELIPGCLHLVMDGLGHFPMCEHPNFFRSYLVKGLEFVRQAAR</sequence>
<dbReference type="GO" id="GO:0016020">
    <property type="term" value="C:membrane"/>
    <property type="evidence" value="ECO:0007669"/>
    <property type="project" value="TreeGrafter"/>
</dbReference>
<dbReference type="HOGENOM" id="CLU_020336_5_0_5"/>
<keyword evidence="3" id="KW-0614">Plasmid</keyword>
<name>A0A0B4X8K8_9HYPH</name>
<dbReference type="InterPro" id="IPR050266">
    <property type="entry name" value="AB_hydrolase_sf"/>
</dbReference>
<dbReference type="SUPFAM" id="SSF53474">
    <property type="entry name" value="alpha/beta-Hydrolases"/>
    <property type="match status" value="1"/>
</dbReference>
<dbReference type="InterPro" id="IPR000073">
    <property type="entry name" value="AB_hydrolase_1"/>
</dbReference>
<dbReference type="Gene3D" id="3.40.50.1820">
    <property type="entry name" value="alpha/beta hydrolase"/>
    <property type="match status" value="1"/>
</dbReference>
<dbReference type="KEGG" id="rga:RGR602_PA00146"/>
<keyword evidence="1 3" id="KW-0378">Hydrolase</keyword>
<geneLocation type="plasmid" evidence="3 4">
    <name>pRgalR602a</name>
</geneLocation>
<dbReference type="GO" id="GO:0016787">
    <property type="term" value="F:hydrolase activity"/>
    <property type="evidence" value="ECO:0007669"/>
    <property type="project" value="UniProtKB-KW"/>
</dbReference>
<dbReference type="PANTHER" id="PTHR43798">
    <property type="entry name" value="MONOACYLGLYCEROL LIPASE"/>
    <property type="match status" value="1"/>
</dbReference>
<proteinExistence type="predicted"/>
<organism evidence="3 4">
    <name type="scientific">Rhizobium gallicum bv. gallicum R602sp</name>
    <dbReference type="NCBI Taxonomy" id="1041138"/>
    <lineage>
        <taxon>Bacteria</taxon>
        <taxon>Pseudomonadati</taxon>
        <taxon>Pseudomonadota</taxon>
        <taxon>Alphaproteobacteria</taxon>
        <taxon>Hyphomicrobiales</taxon>
        <taxon>Rhizobiaceae</taxon>
        <taxon>Rhizobium/Agrobacterium group</taxon>
        <taxon>Rhizobium</taxon>
    </lineage>
</organism>
<gene>
    <name evidence="3" type="ORF">RGR602_PA00146</name>
</gene>
<keyword evidence="4" id="KW-1185">Reference proteome</keyword>
<evidence type="ECO:0000313" key="4">
    <source>
        <dbReference type="Proteomes" id="UP000031368"/>
    </source>
</evidence>
<dbReference type="InterPro" id="IPR029058">
    <property type="entry name" value="AB_hydrolase_fold"/>
</dbReference>
<protein>
    <submittedName>
        <fullName evidence="3">Alpha/beta hydrolase family protein</fullName>
    </submittedName>
</protein>
<evidence type="ECO:0000259" key="2">
    <source>
        <dbReference type="Pfam" id="PF00561"/>
    </source>
</evidence>
<evidence type="ECO:0000256" key="1">
    <source>
        <dbReference type="ARBA" id="ARBA00022801"/>
    </source>
</evidence>
<dbReference type="EMBL" id="CP006878">
    <property type="protein sequence ID" value="AJD43491.1"/>
    <property type="molecule type" value="Genomic_DNA"/>
</dbReference>
<feature type="domain" description="AB hydrolase-1" evidence="2">
    <location>
        <begin position="161"/>
        <end position="391"/>
    </location>
</feature>
<dbReference type="RefSeq" id="WP_040114028.1">
    <property type="nucleotide sequence ID" value="NZ_CP006878.1"/>
</dbReference>
<reference evidence="3 4" key="1">
    <citation type="submission" date="2013-11" db="EMBL/GenBank/DDBJ databases">
        <title>Complete genome sequence of Rhizobium gallicum bv. gallicum R602.</title>
        <authorList>
            <person name="Bustos P."/>
            <person name="Santamaria R.I."/>
            <person name="Lozano L."/>
            <person name="Acosta J.L."/>
            <person name="Ormeno-Orrillo E."/>
            <person name="Rogel M.A."/>
            <person name="Romero D."/>
            <person name="Cevallos M.A."/>
            <person name="Martinez-Romero E."/>
            <person name="Gonzalez V."/>
        </authorList>
    </citation>
    <scope>NUCLEOTIDE SEQUENCE [LARGE SCALE GENOMIC DNA]</scope>
    <source>
        <strain evidence="3 4">R602</strain>
        <plasmid evidence="3 4">pRgalR602a</plasmid>
    </source>
</reference>